<organism evidence="1 2">
    <name type="scientific">Dentiscutata heterogama</name>
    <dbReference type="NCBI Taxonomy" id="1316150"/>
    <lineage>
        <taxon>Eukaryota</taxon>
        <taxon>Fungi</taxon>
        <taxon>Fungi incertae sedis</taxon>
        <taxon>Mucoromycota</taxon>
        <taxon>Glomeromycotina</taxon>
        <taxon>Glomeromycetes</taxon>
        <taxon>Diversisporales</taxon>
        <taxon>Gigasporaceae</taxon>
        <taxon>Dentiscutata</taxon>
    </lineage>
</organism>
<evidence type="ECO:0000313" key="1">
    <source>
        <dbReference type="EMBL" id="CAG8480395.1"/>
    </source>
</evidence>
<keyword evidence="2" id="KW-1185">Reference proteome</keyword>
<protein>
    <submittedName>
        <fullName evidence="1">5159_t:CDS:1</fullName>
    </submittedName>
</protein>
<comment type="caution">
    <text evidence="1">The sequence shown here is derived from an EMBL/GenBank/DDBJ whole genome shotgun (WGS) entry which is preliminary data.</text>
</comment>
<evidence type="ECO:0000313" key="2">
    <source>
        <dbReference type="Proteomes" id="UP000789702"/>
    </source>
</evidence>
<feature type="non-terminal residue" evidence="1">
    <location>
        <position position="282"/>
    </location>
</feature>
<proteinExistence type="predicted"/>
<gene>
    <name evidence="1" type="ORF">DHETER_LOCUS2101</name>
</gene>
<name>A0ACA9KLX2_9GLOM</name>
<dbReference type="Proteomes" id="UP000789702">
    <property type="component" value="Unassembled WGS sequence"/>
</dbReference>
<dbReference type="EMBL" id="CAJVPU010001428">
    <property type="protein sequence ID" value="CAG8480395.1"/>
    <property type="molecule type" value="Genomic_DNA"/>
</dbReference>
<reference evidence="1" key="1">
    <citation type="submission" date="2021-06" db="EMBL/GenBank/DDBJ databases">
        <authorList>
            <person name="Kallberg Y."/>
            <person name="Tangrot J."/>
            <person name="Rosling A."/>
        </authorList>
    </citation>
    <scope>NUCLEOTIDE SEQUENCE</scope>
    <source>
        <strain evidence="1">IL203A</strain>
    </source>
</reference>
<accession>A0ACA9KLX2</accession>
<sequence length="282" mass="31047">MSVTLCSSSSISNNYNNNDEPCLIVPSCTNSSKNILRMNNDSMLTNGPGKSKPWIMKKLEECNPSLVLENKASVARDHLANERTFLAWLRTSLSFISIGIAITQLFRLTGGGTSDSHKDDKVGKGLGIAFIVLGIIFLGFGLFRYFNSQQLMTKGHFPASRVKMSYFRTQYSGLRDFSPFDAFKHVQDLSKPVQQHLLKVYLTLSSVCLVTAAGAFVHTNHLFLFGGGLLSFLIGLGSLIGIMSTPDTPQNKTLRYGLLYNFAFMEGLSIGPLVELTLMIPN</sequence>